<dbReference type="EMBL" id="HBUF01375170">
    <property type="protein sequence ID" value="CAG6727997.1"/>
    <property type="molecule type" value="Transcribed_RNA"/>
</dbReference>
<name>A0A8D8YFS9_9HEMI</name>
<dbReference type="AlphaFoldDB" id="A0A8D8YFS9"/>
<evidence type="ECO:0000313" key="1">
    <source>
        <dbReference type="EMBL" id="CAG6727997.1"/>
    </source>
</evidence>
<dbReference type="EMBL" id="HBUF01375171">
    <property type="protein sequence ID" value="CAG6727999.1"/>
    <property type="molecule type" value="Transcribed_RNA"/>
</dbReference>
<protein>
    <submittedName>
        <fullName evidence="1">Uncharacterized protein</fullName>
    </submittedName>
</protein>
<proteinExistence type="predicted"/>
<reference evidence="1" key="1">
    <citation type="submission" date="2021-05" db="EMBL/GenBank/DDBJ databases">
        <authorList>
            <person name="Alioto T."/>
            <person name="Alioto T."/>
            <person name="Gomez Garrido J."/>
        </authorList>
    </citation>
    <scope>NUCLEOTIDE SEQUENCE</scope>
</reference>
<organism evidence="1">
    <name type="scientific">Cacopsylla melanoneura</name>
    <dbReference type="NCBI Taxonomy" id="428564"/>
    <lineage>
        <taxon>Eukaryota</taxon>
        <taxon>Metazoa</taxon>
        <taxon>Ecdysozoa</taxon>
        <taxon>Arthropoda</taxon>
        <taxon>Hexapoda</taxon>
        <taxon>Insecta</taxon>
        <taxon>Pterygota</taxon>
        <taxon>Neoptera</taxon>
        <taxon>Paraneoptera</taxon>
        <taxon>Hemiptera</taxon>
        <taxon>Sternorrhyncha</taxon>
        <taxon>Psylloidea</taxon>
        <taxon>Psyllidae</taxon>
        <taxon>Psyllinae</taxon>
        <taxon>Cacopsylla</taxon>
    </lineage>
</organism>
<sequence>MMVTQIVQQKVEMLAIKTQADQKEAIHPKKTIQEEMTRPITILIEVVEEMMGMINRIETTRESHKIRMKRKRKRKKKKMLTRHLQCHVCHLLCLVMRNMATRLTSCLIMSPSLVVSLEWISSTAHLHSSK</sequence>
<accession>A0A8D8YFS9</accession>